<name>A0A0M0J7W6_9EUKA</name>
<dbReference type="Proteomes" id="UP000037460">
    <property type="component" value="Unassembled WGS sequence"/>
</dbReference>
<feature type="compositionally biased region" description="Low complexity" evidence="2">
    <location>
        <begin position="206"/>
        <end position="221"/>
    </location>
</feature>
<sequence>MVKGAFALYSARAPLQGDGSEDAPSYGPRSYATFQRNLFVFDVLMAEEILDALLAVNTGSTARAGLRQSKPATVHGYGRFCLRTEDPWLAQLPGALPAGPRVRIDGHLIERLQPRELEVIDLFMPKPFERLVVTAITENGFGGKEEIEALMYVCPQEMQNMLDTDRPWMYSEFRAKHLKAFIEQVIKPFRKRYDDGELGVAPPSPTKESPTKSKTGSTPVH</sequence>
<dbReference type="AlphaFoldDB" id="A0A0M0J7W6"/>
<feature type="region of interest" description="Disordered" evidence="2">
    <location>
        <begin position="196"/>
        <end position="221"/>
    </location>
</feature>
<dbReference type="EMBL" id="JWZX01003261">
    <property type="protein sequence ID" value="KOO22681.1"/>
    <property type="molecule type" value="Genomic_DNA"/>
</dbReference>
<gene>
    <name evidence="4" type="ORF">Ctob_007799</name>
</gene>
<keyword evidence="5" id="KW-1185">Reference proteome</keyword>
<accession>A0A0M0J7W6</accession>
<dbReference type="InterPro" id="IPR045038">
    <property type="entry name" value="AIG2-like"/>
</dbReference>
<protein>
    <recommendedName>
        <fullName evidence="3">Gamma-glutamylcyclotransferase AIG2-like domain-containing protein</fullName>
    </recommendedName>
</protein>
<comment type="similarity">
    <text evidence="1">Belongs to the gamma-glutamylcyclotransferase family.</text>
</comment>
<reference evidence="5" key="1">
    <citation type="journal article" date="2015" name="PLoS Genet.">
        <title>Genome Sequence and Transcriptome Analyses of Chrysochromulina tobin: Metabolic Tools for Enhanced Algal Fitness in the Prominent Order Prymnesiales (Haptophyceae).</title>
        <authorList>
            <person name="Hovde B.T."/>
            <person name="Deodato C.R."/>
            <person name="Hunsperger H.M."/>
            <person name="Ryken S.A."/>
            <person name="Yost W."/>
            <person name="Jha R.K."/>
            <person name="Patterson J."/>
            <person name="Monnat R.J. Jr."/>
            <person name="Barlow S.B."/>
            <person name="Starkenburg S.R."/>
            <person name="Cattolico R.A."/>
        </authorList>
    </citation>
    <scope>NUCLEOTIDE SEQUENCE</scope>
    <source>
        <strain evidence="5">CCMP291</strain>
    </source>
</reference>
<dbReference type="Pfam" id="PF06094">
    <property type="entry name" value="GGACT"/>
    <property type="match status" value="1"/>
</dbReference>
<evidence type="ECO:0000259" key="3">
    <source>
        <dbReference type="Pfam" id="PF06094"/>
    </source>
</evidence>
<feature type="domain" description="Gamma-glutamylcyclotransferase AIG2-like" evidence="3">
    <location>
        <begin position="38"/>
        <end position="160"/>
    </location>
</feature>
<evidence type="ECO:0000256" key="1">
    <source>
        <dbReference type="ARBA" id="ARBA00008861"/>
    </source>
</evidence>
<dbReference type="PANTHER" id="PTHR31544:SF2">
    <property type="entry name" value="AIG2-LIKE PROTEIN D"/>
    <property type="match status" value="1"/>
</dbReference>
<proteinExistence type="inferred from homology"/>
<evidence type="ECO:0000313" key="4">
    <source>
        <dbReference type="EMBL" id="KOO22681.1"/>
    </source>
</evidence>
<evidence type="ECO:0000313" key="5">
    <source>
        <dbReference type="Proteomes" id="UP000037460"/>
    </source>
</evidence>
<dbReference type="Gene3D" id="3.10.490.10">
    <property type="entry name" value="Gamma-glutamyl cyclotransferase-like"/>
    <property type="match status" value="1"/>
</dbReference>
<organism evidence="4 5">
    <name type="scientific">Chrysochromulina tobinii</name>
    <dbReference type="NCBI Taxonomy" id="1460289"/>
    <lineage>
        <taxon>Eukaryota</taxon>
        <taxon>Haptista</taxon>
        <taxon>Haptophyta</taxon>
        <taxon>Prymnesiophyceae</taxon>
        <taxon>Prymnesiales</taxon>
        <taxon>Chrysochromulinaceae</taxon>
        <taxon>Chrysochromulina</taxon>
    </lineage>
</organism>
<dbReference type="OrthoDB" id="1044435at2759"/>
<dbReference type="PANTHER" id="PTHR31544">
    <property type="entry name" value="AIG2-LIKE PROTEIN D"/>
    <property type="match status" value="1"/>
</dbReference>
<comment type="caution">
    <text evidence="4">The sequence shown here is derived from an EMBL/GenBank/DDBJ whole genome shotgun (WGS) entry which is preliminary data.</text>
</comment>
<evidence type="ECO:0000256" key="2">
    <source>
        <dbReference type="SAM" id="MobiDB-lite"/>
    </source>
</evidence>
<dbReference type="InterPro" id="IPR009288">
    <property type="entry name" value="AIG2-like_dom"/>
</dbReference>